<dbReference type="Pfam" id="PF13443">
    <property type="entry name" value="HTH_26"/>
    <property type="match status" value="1"/>
</dbReference>
<name>Q6EVM2_9CAUD</name>
<evidence type="ECO:0000259" key="1">
    <source>
        <dbReference type="PROSITE" id="PS50943"/>
    </source>
</evidence>
<organism evidence="2">
    <name type="scientific">Oenoccocus phage fOgPSU1</name>
    <dbReference type="NCBI Taxonomy" id="264986"/>
    <lineage>
        <taxon>Viruses</taxon>
        <taxon>Duplodnaviria</taxon>
        <taxon>Heunggongvirae</taxon>
        <taxon>Uroviricota</taxon>
        <taxon>Caudoviricetes</taxon>
    </lineage>
</organism>
<dbReference type="EMBL" id="AJ629109">
    <property type="protein sequence ID" value="CAF32669.1"/>
    <property type="molecule type" value="Genomic_DNA"/>
</dbReference>
<reference evidence="2" key="1">
    <citation type="journal article" date="2004" name="Virology">
        <title>Diversity in the lysis-integration region of oenophage genomes and evidence for multiple tRNA loci, as targets for prophage integration in Oenococcus oeni.</title>
        <authorList>
            <person name="Sao-Jose C."/>
            <person name="Santos S."/>
            <person name="Nascimento J."/>
            <person name="Brito-Madurro A.G."/>
            <person name="Parreira R."/>
            <person name="Santos M.A."/>
        </authorList>
    </citation>
    <scope>NUCLEOTIDE SEQUENCE</scope>
</reference>
<dbReference type="InterPro" id="IPR010982">
    <property type="entry name" value="Lambda_DNA-bd_dom_sf"/>
</dbReference>
<dbReference type="GO" id="GO:0003677">
    <property type="term" value="F:DNA binding"/>
    <property type="evidence" value="ECO:0007669"/>
    <property type="project" value="InterPro"/>
</dbReference>
<evidence type="ECO:0000313" key="2">
    <source>
        <dbReference type="EMBL" id="CAF32669.1"/>
    </source>
</evidence>
<sequence>MINNQKEKHFSYQLEKAINESDLTMPEIIRKTGIQSATFNRWKEGKVLPRLSSLKKLAKVFGKNVAWFIGSLLFLIELN</sequence>
<accession>Q6EVM2</accession>
<dbReference type="SUPFAM" id="SSF47413">
    <property type="entry name" value="lambda repressor-like DNA-binding domains"/>
    <property type="match status" value="1"/>
</dbReference>
<dbReference type="CDD" id="cd00093">
    <property type="entry name" value="HTH_XRE"/>
    <property type="match status" value="1"/>
</dbReference>
<feature type="domain" description="HTH cro/C1-type" evidence="1">
    <location>
        <begin position="14"/>
        <end position="68"/>
    </location>
</feature>
<dbReference type="Gene3D" id="1.10.260.40">
    <property type="entry name" value="lambda repressor-like DNA-binding domains"/>
    <property type="match status" value="1"/>
</dbReference>
<dbReference type="InterPro" id="IPR001387">
    <property type="entry name" value="Cro/C1-type_HTH"/>
</dbReference>
<dbReference type="PROSITE" id="PS50943">
    <property type="entry name" value="HTH_CROC1"/>
    <property type="match status" value="1"/>
</dbReference>
<proteinExistence type="predicted"/>
<protein>
    <recommendedName>
        <fullName evidence="1">HTH cro/C1-type domain-containing protein</fullName>
    </recommendedName>
</protein>